<dbReference type="InParanoid" id="A0A2T3A3U7"/>
<proteinExistence type="predicted"/>
<evidence type="ECO:0008006" key="3">
    <source>
        <dbReference type="Google" id="ProtNLM"/>
    </source>
</evidence>
<evidence type="ECO:0000313" key="1">
    <source>
        <dbReference type="EMBL" id="PSR82378.1"/>
    </source>
</evidence>
<dbReference type="OrthoDB" id="2019572at2759"/>
<organism evidence="1 2">
    <name type="scientific">Coniella lustricola</name>
    <dbReference type="NCBI Taxonomy" id="2025994"/>
    <lineage>
        <taxon>Eukaryota</taxon>
        <taxon>Fungi</taxon>
        <taxon>Dikarya</taxon>
        <taxon>Ascomycota</taxon>
        <taxon>Pezizomycotina</taxon>
        <taxon>Sordariomycetes</taxon>
        <taxon>Sordariomycetidae</taxon>
        <taxon>Diaporthales</taxon>
        <taxon>Schizoparmaceae</taxon>
        <taxon>Coniella</taxon>
    </lineage>
</organism>
<reference evidence="1 2" key="1">
    <citation type="journal article" date="2018" name="Mycol. Prog.">
        <title>Coniella lustricola, a new species from submerged detritus.</title>
        <authorList>
            <person name="Raudabaugh D.B."/>
            <person name="Iturriaga T."/>
            <person name="Carver A."/>
            <person name="Mondo S."/>
            <person name="Pangilinan J."/>
            <person name="Lipzen A."/>
            <person name="He G."/>
            <person name="Amirebrahimi M."/>
            <person name="Grigoriev I.V."/>
            <person name="Miller A.N."/>
        </authorList>
    </citation>
    <scope>NUCLEOTIDE SEQUENCE [LARGE SCALE GENOMIC DNA]</scope>
    <source>
        <strain evidence="1 2">B22-T-1</strain>
    </source>
</reference>
<dbReference type="Proteomes" id="UP000241462">
    <property type="component" value="Unassembled WGS sequence"/>
</dbReference>
<keyword evidence="2" id="KW-1185">Reference proteome</keyword>
<protein>
    <recommendedName>
        <fullName evidence="3">WSC domain-containing protein</fullName>
    </recommendedName>
</protein>
<gene>
    <name evidence="1" type="ORF">BD289DRAFT_437576</name>
</gene>
<evidence type="ECO:0000313" key="2">
    <source>
        <dbReference type="Proteomes" id="UP000241462"/>
    </source>
</evidence>
<name>A0A2T3A3U7_9PEZI</name>
<dbReference type="EMBL" id="KZ678479">
    <property type="protein sequence ID" value="PSR82378.1"/>
    <property type="molecule type" value="Genomic_DNA"/>
</dbReference>
<accession>A0A2T3A3U7</accession>
<dbReference type="AlphaFoldDB" id="A0A2T3A3U7"/>
<sequence length="55" mass="6055">MTVVFCLDMCAEYGYIMAGVENGKDCGCSSSKSVTSDAFNVQGKFPEFRINDFLK</sequence>